<accession>A0A3M7HT27</accession>
<proteinExistence type="predicted"/>
<dbReference type="Proteomes" id="UP000281468">
    <property type="component" value="Unassembled WGS sequence"/>
</dbReference>
<evidence type="ECO:0000259" key="1">
    <source>
        <dbReference type="Pfam" id="PF00149"/>
    </source>
</evidence>
<dbReference type="InterPro" id="IPR004843">
    <property type="entry name" value="Calcineurin-like_PHP"/>
</dbReference>
<dbReference type="GO" id="GO:0016787">
    <property type="term" value="F:hydrolase activity"/>
    <property type="evidence" value="ECO:0007669"/>
    <property type="project" value="InterPro"/>
</dbReference>
<dbReference type="InterPro" id="IPR029052">
    <property type="entry name" value="Metallo-depent_PP-like"/>
</dbReference>
<dbReference type="AlphaFoldDB" id="A0A3M7HT27"/>
<dbReference type="VEuPathDB" id="FungiDB:BTJ68_02410"/>
<name>A0A3M7HT27_HORWE</name>
<feature type="domain" description="Calcineurin-like phosphoesterase" evidence="1">
    <location>
        <begin position="57"/>
        <end position="228"/>
    </location>
</feature>
<comment type="caution">
    <text evidence="2">The sequence shown here is derived from an EMBL/GenBank/DDBJ whole genome shotgun (WGS) entry which is preliminary data.</text>
</comment>
<dbReference type="PANTHER" id="PTHR37844">
    <property type="entry name" value="SER/THR PROTEIN PHOSPHATASE SUPERFAMILY (AFU_ORTHOLOGUE AFUA_1G14840)"/>
    <property type="match status" value="1"/>
</dbReference>
<dbReference type="EMBL" id="QWIQ01000020">
    <property type="protein sequence ID" value="RMZ16212.1"/>
    <property type="molecule type" value="Genomic_DNA"/>
</dbReference>
<evidence type="ECO:0000313" key="3">
    <source>
        <dbReference type="Proteomes" id="UP000281468"/>
    </source>
</evidence>
<sequence>MNGPALAWNVWDKRMPINFNKPTVKPSAQETNFFVFFAPSEPNVRMFGQPSGVSIQFLSDTHLDHLLYQHVPIQPAAPILLVIGDIGRFDDYDQYRDFLIHHSARFEKLLPVAGNHEFYSSSRTQGLEAAERLIREPKMNGKLVFLNRGRFDMPDTDITVLGCTLHSHIASLDYNKLTHDFARIKEWRVADHNREHEKDLPWLENSIAVCSKEQPQRKIVVATHYAPAFERTTHPANENNAIS</sequence>
<dbReference type="Pfam" id="PF00149">
    <property type="entry name" value="Metallophos"/>
    <property type="match status" value="1"/>
</dbReference>
<organism evidence="2 3">
    <name type="scientific">Hortaea werneckii</name>
    <name type="common">Black yeast</name>
    <name type="synonym">Cladosporium werneckii</name>
    <dbReference type="NCBI Taxonomy" id="91943"/>
    <lineage>
        <taxon>Eukaryota</taxon>
        <taxon>Fungi</taxon>
        <taxon>Dikarya</taxon>
        <taxon>Ascomycota</taxon>
        <taxon>Pezizomycotina</taxon>
        <taxon>Dothideomycetes</taxon>
        <taxon>Dothideomycetidae</taxon>
        <taxon>Mycosphaerellales</taxon>
        <taxon>Teratosphaeriaceae</taxon>
        <taxon>Hortaea</taxon>
    </lineage>
</organism>
<gene>
    <name evidence="2" type="ORF">D0862_01353</name>
</gene>
<protein>
    <recommendedName>
        <fullName evidence="1">Calcineurin-like phosphoesterase domain-containing protein</fullName>
    </recommendedName>
</protein>
<dbReference type="Gene3D" id="3.60.21.10">
    <property type="match status" value="1"/>
</dbReference>
<dbReference type="SUPFAM" id="SSF56300">
    <property type="entry name" value="Metallo-dependent phosphatases"/>
    <property type="match status" value="1"/>
</dbReference>
<dbReference type="PANTHER" id="PTHR37844:SF2">
    <property type="entry name" value="SER_THR PROTEIN PHOSPHATASE SUPERFAMILY (AFU_ORTHOLOGUE AFUA_1G14840)"/>
    <property type="match status" value="1"/>
</dbReference>
<evidence type="ECO:0000313" key="2">
    <source>
        <dbReference type="EMBL" id="RMZ16212.1"/>
    </source>
</evidence>
<reference evidence="2 3" key="1">
    <citation type="journal article" date="2018" name="BMC Genomics">
        <title>Genomic evidence for intraspecific hybridization in a clonal and extremely halotolerant yeast.</title>
        <authorList>
            <person name="Gostincar C."/>
            <person name="Stajich J.E."/>
            <person name="Zupancic J."/>
            <person name="Zalar P."/>
            <person name="Gunde-Cimerman N."/>
        </authorList>
    </citation>
    <scope>NUCLEOTIDE SEQUENCE [LARGE SCALE GENOMIC DNA]</scope>
    <source>
        <strain evidence="2 3">EXF-171</strain>
    </source>
</reference>